<organism evidence="1 2">
    <name type="scientific">Curvularia kusanoi</name>
    <name type="common">Cochliobolus kusanoi</name>
    <dbReference type="NCBI Taxonomy" id="90978"/>
    <lineage>
        <taxon>Eukaryota</taxon>
        <taxon>Fungi</taxon>
        <taxon>Dikarya</taxon>
        <taxon>Ascomycota</taxon>
        <taxon>Pezizomycotina</taxon>
        <taxon>Dothideomycetes</taxon>
        <taxon>Pleosporomycetidae</taxon>
        <taxon>Pleosporales</taxon>
        <taxon>Pleosporineae</taxon>
        <taxon>Pleosporaceae</taxon>
        <taxon>Curvularia</taxon>
    </lineage>
</organism>
<name>A0A9P4TJW8_CURKU</name>
<evidence type="ECO:0000313" key="2">
    <source>
        <dbReference type="Proteomes" id="UP000801428"/>
    </source>
</evidence>
<dbReference type="OrthoDB" id="4132249at2759"/>
<reference evidence="1" key="1">
    <citation type="submission" date="2019-04" db="EMBL/GenBank/DDBJ databases">
        <title>Sequencing of skin fungus with MAO and IRED activity.</title>
        <authorList>
            <person name="Marsaioli A.J."/>
            <person name="Bonatto J.M.C."/>
            <person name="Reis Junior O."/>
        </authorList>
    </citation>
    <scope>NUCLEOTIDE SEQUENCE</scope>
    <source>
        <strain evidence="1">30M1</strain>
    </source>
</reference>
<accession>A0A9P4TJW8</accession>
<protein>
    <submittedName>
        <fullName evidence="1">Uncharacterized protein</fullName>
    </submittedName>
</protein>
<dbReference type="AlphaFoldDB" id="A0A9P4TJW8"/>
<comment type="caution">
    <text evidence="1">The sequence shown here is derived from an EMBL/GenBank/DDBJ whole genome shotgun (WGS) entry which is preliminary data.</text>
</comment>
<gene>
    <name evidence="1" type="ORF">E8E13_005099</name>
</gene>
<dbReference type="Proteomes" id="UP000801428">
    <property type="component" value="Unassembled WGS sequence"/>
</dbReference>
<keyword evidence="2" id="KW-1185">Reference proteome</keyword>
<evidence type="ECO:0000313" key="1">
    <source>
        <dbReference type="EMBL" id="KAF3007482.1"/>
    </source>
</evidence>
<proteinExistence type="predicted"/>
<sequence length="121" mass="12996">MPISSLQVHGVGMTEKVFDIACAIADVLPFIDVSTSQVELGPVDYLTQVVSLLAKLPGGSTKFVPLLLAKINELRPELLHTLGAASQLPLTAFSDPMSPGTRFLYEEEVGRGLYADLRKAV</sequence>
<dbReference type="EMBL" id="SWKU01000004">
    <property type="protein sequence ID" value="KAF3007482.1"/>
    <property type="molecule type" value="Genomic_DNA"/>
</dbReference>